<keyword evidence="4" id="KW-1185">Reference proteome</keyword>
<dbReference type="Pfam" id="PF18962">
    <property type="entry name" value="Por_Secre_tail"/>
    <property type="match status" value="1"/>
</dbReference>
<dbReference type="GO" id="GO:0008237">
    <property type="term" value="F:metallopeptidase activity"/>
    <property type="evidence" value="ECO:0007669"/>
    <property type="project" value="InterPro"/>
</dbReference>
<dbReference type="Proteomes" id="UP000235826">
    <property type="component" value="Chromosome"/>
</dbReference>
<dbReference type="AlphaFoldDB" id="A0A2K9PTD2"/>
<name>A0A2K9PTD2_9FLAO</name>
<sequence>MKYFLIFILFVFNIHLISAQVFDVDTIKFAGPSDKRINLVILSEGYQTAELPQFITDATSLSNDMFNQSPFSEYADYFNVFAINVPSMDSGADHPGTATDVVEPFTPITTVDTYFNATFDAFNIHRLLYYGIDYTDAAAADAKIRSVLADNFPTYDQALIIVNTNVYGGTGGEFPMASTLANDIAIHELGHSLFKLQDEYYAGDEYPSEAINMTQENDPNLIKWKNWNGTNGIGIYAHSGTPIAATWYKPQSGGQCKMEALNVAFCSVCKEGIIEKIHSLVSPIDSYTPVSNTISNPSFPLEFQLSLIKPIPNTLESSWSLNASNFATNVDDVSVLDTDLNTGLNNLTAVITDNTALLKVTNHETVHVYTVTWTIDYSTLGVKDIETDVNNLTITMHPNPANTTANFKIDSDRGANLKVEVISLDGKKVKTVPMYNHQTQQVNISSLSEGIYVANFYADNVLVASKKLVKQ</sequence>
<protein>
    <submittedName>
        <fullName evidence="3">Peptidase M64</fullName>
    </submittedName>
</protein>
<feature type="domain" description="Secretion system C-terminal sorting" evidence="2">
    <location>
        <begin position="397"/>
        <end position="468"/>
    </location>
</feature>
<accession>A0A2K9PTD2</accession>
<dbReference type="RefSeq" id="WP_102756967.1">
    <property type="nucleotide sequence ID" value="NZ_CP025791.1"/>
</dbReference>
<keyword evidence="1" id="KW-0732">Signal</keyword>
<dbReference type="EMBL" id="CP025791">
    <property type="protein sequence ID" value="AUP80315.1"/>
    <property type="molecule type" value="Genomic_DNA"/>
</dbReference>
<dbReference type="Pfam" id="PF09471">
    <property type="entry name" value="Peptidase_M64"/>
    <property type="match status" value="1"/>
</dbReference>
<dbReference type="InterPro" id="IPR026444">
    <property type="entry name" value="Secre_tail"/>
</dbReference>
<dbReference type="InterPro" id="IPR024079">
    <property type="entry name" value="MetalloPept_cat_dom_sf"/>
</dbReference>
<gene>
    <name evidence="3" type="ORF">C1H87_17010</name>
</gene>
<dbReference type="InterPro" id="IPR019026">
    <property type="entry name" value="Peptidase_M64_IgA"/>
</dbReference>
<proteinExistence type="predicted"/>
<reference evidence="3 4" key="1">
    <citation type="submission" date="2018-01" db="EMBL/GenBank/DDBJ databases">
        <title>Complete genome sequence of Flavivirga eckloniae ECD14 isolated from seaweed Ecklonia cava.</title>
        <authorList>
            <person name="Lee J.H."/>
            <person name="Baik K.S."/>
            <person name="Seong C.N."/>
        </authorList>
    </citation>
    <scope>NUCLEOTIDE SEQUENCE [LARGE SCALE GENOMIC DNA]</scope>
    <source>
        <strain evidence="3 4">ECD14</strain>
    </source>
</reference>
<organism evidence="3 4">
    <name type="scientific">Flavivirga eckloniae</name>
    <dbReference type="NCBI Taxonomy" id="1803846"/>
    <lineage>
        <taxon>Bacteria</taxon>
        <taxon>Pseudomonadati</taxon>
        <taxon>Bacteroidota</taxon>
        <taxon>Flavobacteriia</taxon>
        <taxon>Flavobacteriales</taxon>
        <taxon>Flavobacteriaceae</taxon>
        <taxon>Flavivirga</taxon>
    </lineage>
</organism>
<dbReference type="KEGG" id="fek:C1H87_17010"/>
<dbReference type="Gene3D" id="3.40.390.10">
    <property type="entry name" value="Collagenase (Catalytic Domain)"/>
    <property type="match status" value="1"/>
</dbReference>
<evidence type="ECO:0000259" key="2">
    <source>
        <dbReference type="Pfam" id="PF18962"/>
    </source>
</evidence>
<evidence type="ECO:0000256" key="1">
    <source>
        <dbReference type="ARBA" id="ARBA00022729"/>
    </source>
</evidence>
<evidence type="ECO:0000313" key="3">
    <source>
        <dbReference type="EMBL" id="AUP80315.1"/>
    </source>
</evidence>
<dbReference type="NCBIfam" id="TIGR04183">
    <property type="entry name" value="Por_Secre_tail"/>
    <property type="match status" value="1"/>
</dbReference>
<dbReference type="OrthoDB" id="127762at2"/>
<evidence type="ECO:0000313" key="4">
    <source>
        <dbReference type="Proteomes" id="UP000235826"/>
    </source>
</evidence>